<feature type="region of interest" description="Disordered" evidence="1">
    <location>
        <begin position="1"/>
        <end position="23"/>
    </location>
</feature>
<dbReference type="EMBL" id="GBRH01181411">
    <property type="protein sequence ID" value="JAE16485.1"/>
    <property type="molecule type" value="Transcribed_RNA"/>
</dbReference>
<sequence length="23" mass="2727">MRRPSNPARVVSARRSAPRFQMR</sequence>
<protein>
    <submittedName>
        <fullName evidence="2">Uncharacterized protein</fullName>
    </submittedName>
</protein>
<proteinExistence type="predicted"/>
<reference evidence="2" key="2">
    <citation type="journal article" date="2015" name="Data Brief">
        <title>Shoot transcriptome of the giant reed, Arundo donax.</title>
        <authorList>
            <person name="Barrero R.A."/>
            <person name="Guerrero F.D."/>
            <person name="Moolhuijzen P."/>
            <person name="Goolsby J.A."/>
            <person name="Tidwell J."/>
            <person name="Bellgard S.E."/>
            <person name="Bellgard M.I."/>
        </authorList>
    </citation>
    <scope>NUCLEOTIDE SEQUENCE</scope>
    <source>
        <tissue evidence="2">Shoot tissue taken approximately 20 cm above the soil surface</tissue>
    </source>
</reference>
<name>A0A0A9FUG5_ARUDO</name>
<organism evidence="2">
    <name type="scientific">Arundo donax</name>
    <name type="common">Giant reed</name>
    <name type="synonym">Donax arundinaceus</name>
    <dbReference type="NCBI Taxonomy" id="35708"/>
    <lineage>
        <taxon>Eukaryota</taxon>
        <taxon>Viridiplantae</taxon>
        <taxon>Streptophyta</taxon>
        <taxon>Embryophyta</taxon>
        <taxon>Tracheophyta</taxon>
        <taxon>Spermatophyta</taxon>
        <taxon>Magnoliopsida</taxon>
        <taxon>Liliopsida</taxon>
        <taxon>Poales</taxon>
        <taxon>Poaceae</taxon>
        <taxon>PACMAD clade</taxon>
        <taxon>Arundinoideae</taxon>
        <taxon>Arundineae</taxon>
        <taxon>Arundo</taxon>
    </lineage>
</organism>
<evidence type="ECO:0000313" key="2">
    <source>
        <dbReference type="EMBL" id="JAE16485.1"/>
    </source>
</evidence>
<dbReference type="AlphaFoldDB" id="A0A0A9FUG5"/>
<feature type="compositionally biased region" description="Low complexity" evidence="1">
    <location>
        <begin position="7"/>
        <end position="23"/>
    </location>
</feature>
<accession>A0A0A9FUG5</accession>
<reference evidence="2" key="1">
    <citation type="submission" date="2014-09" db="EMBL/GenBank/DDBJ databases">
        <authorList>
            <person name="Magalhaes I.L.F."/>
            <person name="Oliveira U."/>
            <person name="Santos F.R."/>
            <person name="Vidigal T.H.D.A."/>
            <person name="Brescovit A.D."/>
            <person name="Santos A.J."/>
        </authorList>
    </citation>
    <scope>NUCLEOTIDE SEQUENCE</scope>
    <source>
        <tissue evidence="2">Shoot tissue taken approximately 20 cm above the soil surface</tissue>
    </source>
</reference>
<evidence type="ECO:0000256" key="1">
    <source>
        <dbReference type="SAM" id="MobiDB-lite"/>
    </source>
</evidence>